<dbReference type="PANTHER" id="PTHR45833:SF1">
    <property type="entry name" value="METHIONINE SYNTHASE"/>
    <property type="match status" value="1"/>
</dbReference>
<dbReference type="SUPFAM" id="SSF47644">
    <property type="entry name" value="Methionine synthase domain"/>
    <property type="match status" value="1"/>
</dbReference>
<reference evidence="6 7" key="1">
    <citation type="submission" date="2015-07" db="EMBL/GenBank/DDBJ databases">
        <title>Genome sequence of Levilinea saccharolytica DSM 16555.</title>
        <authorList>
            <person name="Hemp J."/>
            <person name="Ward L.M."/>
            <person name="Pace L.A."/>
            <person name="Fischer W.W."/>
        </authorList>
    </citation>
    <scope>NUCLEOTIDE SEQUENCE [LARGE SCALE GENOMIC DNA]</scope>
    <source>
        <strain evidence="6 7">KIBI-1</strain>
    </source>
</reference>
<evidence type="ECO:0000256" key="1">
    <source>
        <dbReference type="ARBA" id="ARBA00010854"/>
    </source>
</evidence>
<dbReference type="Pfam" id="PF02310">
    <property type="entry name" value="B12-binding"/>
    <property type="match status" value="1"/>
</dbReference>
<evidence type="ECO:0000259" key="4">
    <source>
        <dbReference type="PROSITE" id="PS51332"/>
    </source>
</evidence>
<dbReference type="FunFam" id="3.40.50.280:FF:000003">
    <property type="entry name" value="Dimethylamine methyltransferase corrinoid protein"/>
    <property type="match status" value="1"/>
</dbReference>
<dbReference type="GO" id="GO:0046653">
    <property type="term" value="P:tetrahydrofolate metabolic process"/>
    <property type="evidence" value="ECO:0007669"/>
    <property type="project" value="TreeGrafter"/>
</dbReference>
<sequence length="212" mass="22349">MDHLIQAIFDGIVDGSRAVVTQKVQEALDAHLDPQTILNHGLVDAMAKVGQLFEDGEYFVPEMLVSARAMQEGLNLLKPHLLAGDIKPMGKVVAGTVKGDLHDIGKNLVCMMLEGAGFTIQDLGADVSPDAFVEAVRQGDVDLVAMSALLTTTMANMKVTIQALEEAGLRGQVKVMIGGAPVTEAYAQQIGADGYAPDASRAVKLAQKLIAA</sequence>
<comment type="similarity">
    <text evidence="1">Belongs to the methylamine corrinoid protein family.</text>
</comment>
<dbReference type="InterPro" id="IPR036594">
    <property type="entry name" value="Meth_synthase_dom"/>
</dbReference>
<organism evidence="6 7">
    <name type="scientific">Levilinea saccharolytica</name>
    <dbReference type="NCBI Taxonomy" id="229921"/>
    <lineage>
        <taxon>Bacteria</taxon>
        <taxon>Bacillati</taxon>
        <taxon>Chloroflexota</taxon>
        <taxon>Anaerolineae</taxon>
        <taxon>Anaerolineales</taxon>
        <taxon>Anaerolineaceae</taxon>
        <taxon>Levilinea</taxon>
    </lineage>
</organism>
<dbReference type="SUPFAM" id="SSF52242">
    <property type="entry name" value="Cobalamin (vitamin B12)-binding domain"/>
    <property type="match status" value="1"/>
</dbReference>
<accession>A0A0P6YHG1</accession>
<dbReference type="PROSITE" id="PS51337">
    <property type="entry name" value="B12_BINDING_NTER"/>
    <property type="match status" value="1"/>
</dbReference>
<dbReference type="OrthoDB" id="9783599at2"/>
<dbReference type="AlphaFoldDB" id="A0A0P6YHG1"/>
<dbReference type="CDD" id="cd02070">
    <property type="entry name" value="corrinoid_protein_B12-BD"/>
    <property type="match status" value="1"/>
</dbReference>
<dbReference type="SMART" id="SM01018">
    <property type="entry name" value="B12-binding_2"/>
    <property type="match status" value="1"/>
</dbReference>
<dbReference type="InterPro" id="IPR036724">
    <property type="entry name" value="Cobalamin-bd_sf"/>
</dbReference>
<keyword evidence="6" id="KW-0808">Transferase</keyword>
<comment type="caution">
    <text evidence="6">The sequence shown here is derived from an EMBL/GenBank/DDBJ whole genome shotgun (WGS) entry which is preliminary data.</text>
</comment>
<dbReference type="EMBL" id="LGCM01000035">
    <property type="protein sequence ID" value="KPL81758.1"/>
    <property type="molecule type" value="Genomic_DNA"/>
</dbReference>
<keyword evidence="6" id="KW-0489">Methyltransferase</keyword>
<evidence type="ECO:0000256" key="3">
    <source>
        <dbReference type="ARBA" id="ARBA00023285"/>
    </source>
</evidence>
<proteinExistence type="inferred from homology"/>
<feature type="domain" description="B12-binding" evidence="4">
    <location>
        <begin position="89"/>
        <end position="212"/>
    </location>
</feature>
<dbReference type="InterPro" id="IPR006158">
    <property type="entry name" value="Cobalamin-bd"/>
</dbReference>
<dbReference type="Gene3D" id="1.10.1240.10">
    <property type="entry name" value="Methionine synthase domain"/>
    <property type="match status" value="1"/>
</dbReference>
<evidence type="ECO:0000313" key="7">
    <source>
        <dbReference type="Proteomes" id="UP000050501"/>
    </source>
</evidence>
<name>A0A0P6YHG1_9CHLR</name>
<protein>
    <submittedName>
        <fullName evidence="6">Methyltransferase</fullName>
    </submittedName>
</protein>
<dbReference type="RefSeq" id="WP_062418335.1">
    <property type="nucleotide sequence ID" value="NZ_DF967974.1"/>
</dbReference>
<dbReference type="STRING" id="229921.ADN01_09170"/>
<evidence type="ECO:0000313" key="6">
    <source>
        <dbReference type="EMBL" id="KPL81758.1"/>
    </source>
</evidence>
<dbReference type="PROSITE" id="PS51332">
    <property type="entry name" value="B12_BINDING"/>
    <property type="match status" value="1"/>
</dbReference>
<feature type="domain" description="B12-binding N-terminal" evidence="5">
    <location>
        <begin position="1"/>
        <end position="89"/>
    </location>
</feature>
<gene>
    <name evidence="6" type="ORF">ADN01_09170</name>
</gene>
<dbReference type="GO" id="GO:0032259">
    <property type="term" value="P:methylation"/>
    <property type="evidence" value="ECO:0007669"/>
    <property type="project" value="UniProtKB-KW"/>
</dbReference>
<dbReference type="InterPro" id="IPR050554">
    <property type="entry name" value="Met_Synthase/Corrinoid"/>
</dbReference>
<dbReference type="Gene3D" id="3.40.50.280">
    <property type="entry name" value="Cobalamin-binding domain"/>
    <property type="match status" value="1"/>
</dbReference>
<keyword evidence="3" id="KW-0170">Cobalt</keyword>
<evidence type="ECO:0000259" key="5">
    <source>
        <dbReference type="PROSITE" id="PS51337"/>
    </source>
</evidence>
<keyword evidence="2" id="KW-0479">Metal-binding</keyword>
<dbReference type="GO" id="GO:0031419">
    <property type="term" value="F:cobalamin binding"/>
    <property type="evidence" value="ECO:0007669"/>
    <property type="project" value="InterPro"/>
</dbReference>
<evidence type="ECO:0000256" key="2">
    <source>
        <dbReference type="ARBA" id="ARBA00022723"/>
    </source>
</evidence>
<dbReference type="Pfam" id="PF02607">
    <property type="entry name" value="B12-binding_2"/>
    <property type="match status" value="1"/>
</dbReference>
<dbReference type="GO" id="GO:0050667">
    <property type="term" value="P:homocysteine metabolic process"/>
    <property type="evidence" value="ECO:0007669"/>
    <property type="project" value="TreeGrafter"/>
</dbReference>
<dbReference type="Proteomes" id="UP000050501">
    <property type="component" value="Unassembled WGS sequence"/>
</dbReference>
<keyword evidence="7" id="KW-1185">Reference proteome</keyword>
<dbReference type="GO" id="GO:0046872">
    <property type="term" value="F:metal ion binding"/>
    <property type="evidence" value="ECO:0007669"/>
    <property type="project" value="UniProtKB-KW"/>
</dbReference>
<dbReference type="InterPro" id="IPR003759">
    <property type="entry name" value="Cbl-bd_cap"/>
</dbReference>
<dbReference type="PANTHER" id="PTHR45833">
    <property type="entry name" value="METHIONINE SYNTHASE"/>
    <property type="match status" value="1"/>
</dbReference>
<dbReference type="GO" id="GO:0008705">
    <property type="term" value="F:methionine synthase activity"/>
    <property type="evidence" value="ECO:0007669"/>
    <property type="project" value="TreeGrafter"/>
</dbReference>
<dbReference type="GO" id="GO:0005829">
    <property type="term" value="C:cytosol"/>
    <property type="evidence" value="ECO:0007669"/>
    <property type="project" value="TreeGrafter"/>
</dbReference>